<evidence type="ECO:0000256" key="4">
    <source>
        <dbReference type="SAM" id="MobiDB-lite"/>
    </source>
</evidence>
<evidence type="ECO:0000313" key="6">
    <source>
        <dbReference type="Proteomes" id="UP000028924"/>
    </source>
</evidence>
<name>A0A087SEY7_AUXPR</name>
<dbReference type="eggNOG" id="KOG2286">
    <property type="taxonomic scope" value="Eukaryota"/>
</dbReference>
<dbReference type="GO" id="GO:0006887">
    <property type="term" value="P:exocytosis"/>
    <property type="evidence" value="ECO:0007669"/>
    <property type="project" value="UniProtKB-KW"/>
</dbReference>
<dbReference type="GeneID" id="23616524"/>
<dbReference type="RefSeq" id="XP_011397178.1">
    <property type="nucleotide sequence ID" value="XM_011398876.1"/>
</dbReference>
<comment type="similarity">
    <text evidence="1">Belongs to the SEC6 family.</text>
</comment>
<evidence type="ECO:0000256" key="2">
    <source>
        <dbReference type="ARBA" id="ARBA00022448"/>
    </source>
</evidence>
<dbReference type="InterPro" id="IPR010326">
    <property type="entry name" value="EXOC3/Sec6"/>
</dbReference>
<dbReference type="GO" id="GO:0051601">
    <property type="term" value="P:exocyst localization"/>
    <property type="evidence" value="ECO:0007669"/>
    <property type="project" value="TreeGrafter"/>
</dbReference>
<evidence type="ECO:0000256" key="3">
    <source>
        <dbReference type="ARBA" id="ARBA00022483"/>
    </source>
</evidence>
<keyword evidence="6" id="KW-1185">Reference proteome</keyword>
<dbReference type="InterPro" id="IPR042532">
    <property type="entry name" value="EXOC3/Sec6_C"/>
</dbReference>
<dbReference type="STRING" id="3075.A0A087SEY7"/>
<evidence type="ECO:0000313" key="5">
    <source>
        <dbReference type="EMBL" id="KFM24291.1"/>
    </source>
</evidence>
<dbReference type="Gene3D" id="1.10.357.70">
    <property type="entry name" value="Exocyst complex component Sec6, C-terminal domain"/>
    <property type="match status" value="1"/>
</dbReference>
<dbReference type="PANTHER" id="PTHR21292">
    <property type="entry name" value="EXOCYST COMPLEX COMPONENT SEC6-RELATED"/>
    <property type="match status" value="1"/>
</dbReference>
<dbReference type="GO" id="GO:0000149">
    <property type="term" value="F:SNARE binding"/>
    <property type="evidence" value="ECO:0007669"/>
    <property type="project" value="TreeGrafter"/>
</dbReference>
<gene>
    <name evidence="5" type="ORF">F751_5133</name>
</gene>
<proteinExistence type="inferred from homology"/>
<dbReference type="Pfam" id="PF06046">
    <property type="entry name" value="Sec6"/>
    <property type="match status" value="2"/>
</dbReference>
<organism evidence="5 6">
    <name type="scientific">Auxenochlorella protothecoides</name>
    <name type="common">Green microalga</name>
    <name type="synonym">Chlorella protothecoides</name>
    <dbReference type="NCBI Taxonomy" id="3075"/>
    <lineage>
        <taxon>Eukaryota</taxon>
        <taxon>Viridiplantae</taxon>
        <taxon>Chlorophyta</taxon>
        <taxon>core chlorophytes</taxon>
        <taxon>Trebouxiophyceae</taxon>
        <taxon>Chlorellales</taxon>
        <taxon>Chlorellaceae</taxon>
        <taxon>Auxenochlorella</taxon>
    </lineage>
</organism>
<dbReference type="EMBL" id="KL662106">
    <property type="protein sequence ID" value="KFM24291.1"/>
    <property type="molecule type" value="Genomic_DNA"/>
</dbReference>
<evidence type="ECO:0000256" key="1">
    <source>
        <dbReference type="ARBA" id="ARBA00009447"/>
    </source>
</evidence>
<dbReference type="AlphaFoldDB" id="A0A087SEY7"/>
<feature type="region of interest" description="Disordered" evidence="4">
    <location>
        <begin position="701"/>
        <end position="729"/>
    </location>
</feature>
<dbReference type="OrthoDB" id="190098at2759"/>
<dbReference type="Proteomes" id="UP000028924">
    <property type="component" value="Unassembled WGS sequence"/>
</dbReference>
<accession>A0A087SEY7</accession>
<dbReference type="GO" id="GO:0000145">
    <property type="term" value="C:exocyst"/>
    <property type="evidence" value="ECO:0007669"/>
    <property type="project" value="InterPro"/>
</dbReference>
<dbReference type="PANTHER" id="PTHR21292:SF1">
    <property type="entry name" value="EXOCYST COMPLEX COMPONENT 3"/>
    <property type="match status" value="1"/>
</dbReference>
<protein>
    <submittedName>
        <fullName evidence="5">Exocyst complex component 3</fullName>
    </submittedName>
</protein>
<dbReference type="Gene3D" id="1.10.357.50">
    <property type="match status" value="1"/>
</dbReference>
<dbReference type="KEGG" id="apro:F751_5133"/>
<sequence>MSTAEEANDARRAAIADVQRLLQHPDDLKKLPALRQEYLMRQQGNKAALSSAVAAQIEATRGGVEMLNTALAAIQALRSDFATIEALCTESASLIQSHDKIQLLSAVHGNLHSTLKDVENIVALPREAAAAQQLLDGEAPLLQVYQRLLVLEGTSIKAQAALESGTQVNLKEAKNLNSYFQRVRAALVKFEERLWSVVRAFLPLSRGNPGQLIDALQVIELQDAVDSALVAAGQVGHPLRKAWRRRCIGQLGMSVQERFAPLLARCSRLVMAGENTDAQVSAILADADAFLAQARRGGSECSERSRLPDVYEYVQVCFPPSYSVFEVVSAEYCTHLASMLDFIGLCAEQLANEDILRVVGWVGGAGDALCALGLPPGRASFPDAPGSGLGLLVEKYTDYSEPPKVTAEGRVWTPGPVDFFRILNEQLGVAAGVDDGPLLAATARAAMEAMASYQASQRAAVASGRLGLDLLCAAVNNNMRCYDESLQFAERLQKSLERRRRGQLDIESACRGFLGLAQEAVGMLMGLVFSDPGFVGLLLQLGCSTAWLAGTCTGSMLATLEDYLVDFSAMIQPALLPRVAEGMLEETVAHYSGAVLAGLTLAGDDEVAALRRDHGRILEFFGRHVKPAKAAAACQLIEELTEFLGADSLDGFVLSYGSIVSLAPGITPTLLGGLLAARVAAGTEFSKADAKEVLEECREVYASRQPQRPGAGPTGSSTTLRGSPVKAAGAREAALHAAVAAVRRRAADQAD</sequence>
<reference evidence="5 6" key="1">
    <citation type="journal article" date="2014" name="BMC Genomics">
        <title>Oil accumulation mechanisms of the oleaginous microalga Chlorella protothecoides revealed through its genome, transcriptomes, and proteomes.</title>
        <authorList>
            <person name="Gao C."/>
            <person name="Wang Y."/>
            <person name="Shen Y."/>
            <person name="Yan D."/>
            <person name="He X."/>
            <person name="Dai J."/>
            <person name="Wu Q."/>
        </authorList>
    </citation>
    <scope>NUCLEOTIDE SEQUENCE [LARGE SCALE GENOMIC DNA]</scope>
    <source>
        <strain evidence="5 6">0710</strain>
    </source>
</reference>
<keyword evidence="2" id="KW-0813">Transport</keyword>
<keyword evidence="3" id="KW-0268">Exocytosis</keyword>